<dbReference type="AlphaFoldDB" id="A0A182E9C5"/>
<dbReference type="InterPro" id="IPR000467">
    <property type="entry name" value="G_patch_dom"/>
</dbReference>
<evidence type="ECO:0000313" key="2">
    <source>
        <dbReference type="EMBL" id="VDK73864.1"/>
    </source>
</evidence>
<organism evidence="4">
    <name type="scientific">Onchocerca ochengi</name>
    <name type="common">Filarial nematode worm</name>
    <dbReference type="NCBI Taxonomy" id="42157"/>
    <lineage>
        <taxon>Eukaryota</taxon>
        <taxon>Metazoa</taxon>
        <taxon>Ecdysozoa</taxon>
        <taxon>Nematoda</taxon>
        <taxon>Chromadorea</taxon>
        <taxon>Rhabditida</taxon>
        <taxon>Spirurina</taxon>
        <taxon>Spiruromorpha</taxon>
        <taxon>Filarioidea</taxon>
        <taxon>Onchocercidae</taxon>
        <taxon>Onchocerca</taxon>
    </lineage>
</organism>
<dbReference type="EMBL" id="UYRW01001081">
    <property type="protein sequence ID" value="VDK73864.1"/>
    <property type="molecule type" value="Genomic_DNA"/>
</dbReference>
<reference evidence="4" key="1">
    <citation type="submission" date="2016-06" db="UniProtKB">
        <authorList>
            <consortium name="WormBaseParasite"/>
        </authorList>
    </citation>
    <scope>IDENTIFICATION</scope>
</reference>
<dbReference type="GO" id="GO:0003676">
    <property type="term" value="F:nucleic acid binding"/>
    <property type="evidence" value="ECO:0007669"/>
    <property type="project" value="InterPro"/>
</dbReference>
<keyword evidence="3" id="KW-1185">Reference proteome</keyword>
<dbReference type="PANTHER" id="PTHR23149:SF27">
    <property type="entry name" value="PIN2_TERF1-INTERACTING TELOMERASE INHIBITOR 1"/>
    <property type="match status" value="1"/>
</dbReference>
<dbReference type="GO" id="GO:0005730">
    <property type="term" value="C:nucleolus"/>
    <property type="evidence" value="ECO:0007669"/>
    <property type="project" value="TreeGrafter"/>
</dbReference>
<reference evidence="2 3" key="2">
    <citation type="submission" date="2018-08" db="EMBL/GenBank/DDBJ databases">
        <authorList>
            <person name="Laetsch R D."/>
            <person name="Stevens L."/>
            <person name="Kumar S."/>
            <person name="Blaxter L. M."/>
        </authorList>
    </citation>
    <scope>NUCLEOTIDE SEQUENCE [LARGE SCALE GENOMIC DNA]</scope>
</reference>
<dbReference type="InterPro" id="IPR050656">
    <property type="entry name" value="PINX1"/>
</dbReference>
<dbReference type="STRING" id="42157.A0A182E9C5"/>
<dbReference type="Proteomes" id="UP000271087">
    <property type="component" value="Unassembled WGS sequence"/>
</dbReference>
<dbReference type="WBParaSite" id="nOo.2.0.1.t04636-RA">
    <property type="protein sequence ID" value="nOo.2.0.1.t04636-RA"/>
    <property type="gene ID" value="nOo.2.0.1.g04636"/>
</dbReference>
<gene>
    <name evidence="2" type="ORF">NOO_LOCUS4636</name>
</gene>
<feature type="domain" description="G-patch" evidence="1">
    <location>
        <begin position="25"/>
        <end position="71"/>
    </location>
</feature>
<evidence type="ECO:0000313" key="3">
    <source>
        <dbReference type="Proteomes" id="UP000271087"/>
    </source>
</evidence>
<dbReference type="Pfam" id="PF01585">
    <property type="entry name" value="G-patch"/>
    <property type="match status" value="1"/>
</dbReference>
<dbReference type="OrthoDB" id="29523at2759"/>
<protein>
    <submittedName>
        <fullName evidence="4">G-patch domain-containing protein</fullName>
    </submittedName>
</protein>
<sequence length="194" mass="22259">MFLTASRQKQRNTINSQNIAWQNDDSKFGKVMLEKMGWKSGRGLGKHEQGITENLQMKANISTRGLGCTERNDNVWLAHHDDFAAILADLNKKKEKSEAKEIKKSLRKVKSKIILNEHRKDRDLPNLSMMSEKDKCAIFGKRLTPGTVSKSTEENMQQNEIKSESSFGNMIVKNISVNDYFAQKMLDLNKRRKV</sequence>
<evidence type="ECO:0000313" key="4">
    <source>
        <dbReference type="WBParaSite" id="nOo.2.0.1.t04636-RA"/>
    </source>
</evidence>
<dbReference type="SMART" id="SM00443">
    <property type="entry name" value="G_patch"/>
    <property type="match status" value="1"/>
</dbReference>
<proteinExistence type="predicted"/>
<accession>A0A182E9C5</accession>
<evidence type="ECO:0000259" key="1">
    <source>
        <dbReference type="PROSITE" id="PS50174"/>
    </source>
</evidence>
<dbReference type="PANTHER" id="PTHR23149">
    <property type="entry name" value="G PATCH DOMAIN CONTAINING PROTEIN"/>
    <property type="match status" value="1"/>
</dbReference>
<dbReference type="PROSITE" id="PS50174">
    <property type="entry name" value="G_PATCH"/>
    <property type="match status" value="1"/>
</dbReference>
<name>A0A182E9C5_ONCOC</name>
<dbReference type="GO" id="GO:0010521">
    <property type="term" value="F:telomerase inhibitor activity"/>
    <property type="evidence" value="ECO:0007669"/>
    <property type="project" value="TreeGrafter"/>
</dbReference>